<dbReference type="AlphaFoldDB" id="A0A0D8HG40"/>
<dbReference type="SUPFAM" id="SSF52833">
    <property type="entry name" value="Thioredoxin-like"/>
    <property type="match status" value="1"/>
</dbReference>
<dbReference type="InterPro" id="IPR002109">
    <property type="entry name" value="Glutaredoxin"/>
</dbReference>
<comment type="caution">
    <text evidence="2">The sequence shown here is derived from an EMBL/GenBank/DDBJ whole genome shotgun (WGS) entry which is preliminary data.</text>
</comment>
<organism evidence="2 3">
    <name type="scientific">Acidithrix ferrooxidans</name>
    <dbReference type="NCBI Taxonomy" id="1280514"/>
    <lineage>
        <taxon>Bacteria</taxon>
        <taxon>Bacillati</taxon>
        <taxon>Actinomycetota</taxon>
        <taxon>Acidimicrobiia</taxon>
        <taxon>Acidimicrobiales</taxon>
        <taxon>Acidimicrobiaceae</taxon>
        <taxon>Acidithrix</taxon>
    </lineage>
</organism>
<dbReference type="STRING" id="1280514.AXFE_31150"/>
<evidence type="ECO:0000313" key="3">
    <source>
        <dbReference type="Proteomes" id="UP000032360"/>
    </source>
</evidence>
<dbReference type="Gene3D" id="3.40.30.10">
    <property type="entry name" value="Glutaredoxin"/>
    <property type="match status" value="1"/>
</dbReference>
<dbReference type="GO" id="GO:0016491">
    <property type="term" value="F:oxidoreductase activity"/>
    <property type="evidence" value="ECO:0007669"/>
    <property type="project" value="UniProtKB-KW"/>
</dbReference>
<dbReference type="PROSITE" id="PS51354">
    <property type="entry name" value="GLUTAREDOXIN_2"/>
    <property type="match status" value="1"/>
</dbReference>
<protein>
    <submittedName>
        <fullName evidence="2">Putative glutaredoxin.1</fullName>
        <ecNumber evidence="2">1.-.-.-</ecNumber>
    </submittedName>
</protein>
<evidence type="ECO:0000313" key="2">
    <source>
        <dbReference type="EMBL" id="KJF16041.1"/>
    </source>
</evidence>
<name>A0A0D8HG40_9ACTN</name>
<keyword evidence="2" id="KW-0560">Oxidoreductase</keyword>
<reference evidence="2 3" key="1">
    <citation type="submission" date="2015-01" db="EMBL/GenBank/DDBJ databases">
        <title>Draft genome of the acidophilic iron oxidizer Acidithrix ferrooxidans strain Py-F3.</title>
        <authorList>
            <person name="Poehlein A."/>
            <person name="Eisen S."/>
            <person name="Schloemann M."/>
            <person name="Johnson B.D."/>
            <person name="Daniel R."/>
            <person name="Muehling M."/>
        </authorList>
    </citation>
    <scope>NUCLEOTIDE SEQUENCE [LARGE SCALE GENOMIC DNA]</scope>
    <source>
        <strain evidence="2 3">Py-F3</strain>
    </source>
</reference>
<accession>A0A0D8HG40</accession>
<feature type="domain" description="Glutaredoxin" evidence="1">
    <location>
        <begin position="8"/>
        <end position="65"/>
    </location>
</feature>
<dbReference type="Proteomes" id="UP000032360">
    <property type="component" value="Unassembled WGS sequence"/>
</dbReference>
<keyword evidence="3" id="KW-1185">Reference proteome</keyword>
<sequence length="159" mass="17548">MSKQPQLTLYWRQGCPFCSSLRRELALAGVSLSKEVNIRKDPLGAAFVRQAAGGNETVPTLVIDDVTLVNPSISQVVNAIGRAHPDFVPNKPLDPAPKFWLRGIQLGTVAVLIVVSFIIERQINSTASYAVDIANIAIYQLFNWLRRRKVVTYSVKADS</sequence>
<dbReference type="Pfam" id="PF00462">
    <property type="entry name" value="Glutaredoxin"/>
    <property type="match status" value="1"/>
</dbReference>
<dbReference type="InterPro" id="IPR036249">
    <property type="entry name" value="Thioredoxin-like_sf"/>
</dbReference>
<evidence type="ECO:0000259" key="1">
    <source>
        <dbReference type="Pfam" id="PF00462"/>
    </source>
</evidence>
<dbReference type="OrthoDB" id="8991911at2"/>
<gene>
    <name evidence="2" type="ORF">AXFE_31150</name>
</gene>
<proteinExistence type="predicted"/>
<dbReference type="RefSeq" id="WP_082058813.1">
    <property type="nucleotide sequence ID" value="NZ_JXYS01000102.1"/>
</dbReference>
<dbReference type="EMBL" id="JXYS01000102">
    <property type="protein sequence ID" value="KJF16041.1"/>
    <property type="molecule type" value="Genomic_DNA"/>
</dbReference>
<dbReference type="EC" id="1.-.-.-" evidence="2"/>